<reference evidence="2" key="1">
    <citation type="journal article" date="2019" name="Int. J. Syst. Evol. Microbiol.">
        <title>The Global Catalogue of Microorganisms (GCM) 10K type strain sequencing project: providing services to taxonomists for standard genome sequencing and annotation.</title>
        <authorList>
            <consortium name="The Broad Institute Genomics Platform"/>
            <consortium name="The Broad Institute Genome Sequencing Center for Infectious Disease"/>
            <person name="Wu L."/>
            <person name="Ma J."/>
        </authorList>
    </citation>
    <scope>NUCLEOTIDE SEQUENCE [LARGE SCALE GENOMIC DNA]</scope>
    <source>
        <strain evidence="2">KCTC 52490</strain>
    </source>
</reference>
<comment type="caution">
    <text evidence="1">The sequence shown here is derived from an EMBL/GenBank/DDBJ whole genome shotgun (WGS) entry which is preliminary data.</text>
</comment>
<protein>
    <recommendedName>
        <fullName evidence="3">Transposase</fullName>
    </recommendedName>
</protein>
<keyword evidence="2" id="KW-1185">Reference proteome</keyword>
<evidence type="ECO:0000313" key="1">
    <source>
        <dbReference type="EMBL" id="MFD2934841.1"/>
    </source>
</evidence>
<dbReference type="Proteomes" id="UP001597512">
    <property type="component" value="Unassembled WGS sequence"/>
</dbReference>
<evidence type="ECO:0008006" key="3">
    <source>
        <dbReference type="Google" id="ProtNLM"/>
    </source>
</evidence>
<name>A0ABW6AHR5_9BACT</name>
<gene>
    <name evidence="1" type="ORF">ACFS25_13685</name>
</gene>
<sequence length="54" mass="5864">MKGESQIYYQLVRWCGKVAEGKNNMLVLNAVRNNGAARAANSLGLLGNPSRSEI</sequence>
<dbReference type="EMBL" id="JBHUOM010000007">
    <property type="protein sequence ID" value="MFD2934841.1"/>
    <property type="molecule type" value="Genomic_DNA"/>
</dbReference>
<organism evidence="1 2">
    <name type="scientific">Spirosoma flavum</name>
    <dbReference type="NCBI Taxonomy" id="2048557"/>
    <lineage>
        <taxon>Bacteria</taxon>
        <taxon>Pseudomonadati</taxon>
        <taxon>Bacteroidota</taxon>
        <taxon>Cytophagia</taxon>
        <taxon>Cytophagales</taxon>
        <taxon>Cytophagaceae</taxon>
        <taxon>Spirosoma</taxon>
    </lineage>
</organism>
<evidence type="ECO:0000313" key="2">
    <source>
        <dbReference type="Proteomes" id="UP001597512"/>
    </source>
</evidence>
<dbReference type="RefSeq" id="WP_381501609.1">
    <property type="nucleotide sequence ID" value="NZ_JBHUOM010000007.1"/>
</dbReference>
<proteinExistence type="predicted"/>
<accession>A0ABW6AHR5</accession>